<dbReference type="EMBL" id="AYKG01000045">
    <property type="protein sequence ID" value="ROO25636.1"/>
    <property type="molecule type" value="Genomic_DNA"/>
</dbReference>
<dbReference type="GO" id="GO:0005829">
    <property type="term" value="C:cytosol"/>
    <property type="evidence" value="ECO:0007669"/>
    <property type="project" value="TreeGrafter"/>
</dbReference>
<proteinExistence type="inferred from homology"/>
<dbReference type="AlphaFoldDB" id="A0A423PJ62"/>
<evidence type="ECO:0000256" key="4">
    <source>
        <dbReference type="ARBA" id="ARBA00022840"/>
    </source>
</evidence>
<dbReference type="GO" id="GO:0005524">
    <property type="term" value="F:ATP binding"/>
    <property type="evidence" value="ECO:0007669"/>
    <property type="project" value="UniProtKB-UniRule"/>
</dbReference>
<keyword evidence="11" id="KW-1185">Reference proteome</keyword>
<feature type="domain" description="Glutamate-ammonia ligase adenylyltransferase repeated" evidence="8">
    <location>
        <begin position="14"/>
        <end position="249"/>
    </location>
</feature>
<comment type="cofactor">
    <cofactor evidence="7">
        <name>Mg(2+)</name>
        <dbReference type="ChEBI" id="CHEBI:18420"/>
    </cofactor>
</comment>
<keyword evidence="3 7" id="KW-0547">Nucleotide-binding</keyword>
<dbReference type="InterPro" id="IPR023057">
    <property type="entry name" value="GlnE"/>
</dbReference>
<evidence type="ECO:0000256" key="6">
    <source>
        <dbReference type="ARBA" id="ARBA00023268"/>
    </source>
</evidence>
<keyword evidence="5 7" id="KW-0460">Magnesium</keyword>
<dbReference type="CDD" id="cd05401">
    <property type="entry name" value="NT_GlnE_GlnD_like"/>
    <property type="match status" value="2"/>
</dbReference>
<gene>
    <name evidence="7" type="primary">glnE</name>
    <name evidence="10" type="ORF">SAJA_12855</name>
</gene>
<dbReference type="FunFam" id="1.20.120.330:FF:000005">
    <property type="entry name" value="Bifunctional glutamine synthetase adenylyltransferase/adenylyl-removing enzyme"/>
    <property type="match status" value="1"/>
</dbReference>
<organism evidence="10 11">
    <name type="scientific">Salinisphaera japonica YTM-1</name>
    <dbReference type="NCBI Taxonomy" id="1209778"/>
    <lineage>
        <taxon>Bacteria</taxon>
        <taxon>Pseudomonadati</taxon>
        <taxon>Pseudomonadota</taxon>
        <taxon>Gammaproteobacteria</taxon>
        <taxon>Salinisphaerales</taxon>
        <taxon>Salinisphaeraceae</taxon>
        <taxon>Salinisphaera</taxon>
    </lineage>
</organism>
<feature type="domain" description="Glutamate-ammonia ligase adenylyltransferase repeated" evidence="8">
    <location>
        <begin position="528"/>
        <end position="778"/>
    </location>
</feature>
<evidence type="ECO:0000256" key="3">
    <source>
        <dbReference type="ARBA" id="ARBA00022741"/>
    </source>
</evidence>
<dbReference type="Gene3D" id="1.20.120.1510">
    <property type="match status" value="1"/>
</dbReference>
<evidence type="ECO:0000256" key="2">
    <source>
        <dbReference type="ARBA" id="ARBA00022695"/>
    </source>
</evidence>
<dbReference type="InterPro" id="IPR005190">
    <property type="entry name" value="GlnE_rpt_dom"/>
</dbReference>
<dbReference type="InterPro" id="IPR013546">
    <property type="entry name" value="PII_UdlTrfase/GS_AdlTrfase"/>
</dbReference>
<evidence type="ECO:0000256" key="5">
    <source>
        <dbReference type="ARBA" id="ARBA00022842"/>
    </source>
</evidence>
<protein>
    <recommendedName>
        <fullName evidence="7">Bifunctional glutamine synthetase adenylyltransferase/adenylyl-removing enzyme</fullName>
    </recommendedName>
    <alternativeName>
        <fullName evidence="7">ATP:glutamine synthetase adenylyltransferase</fullName>
    </alternativeName>
    <alternativeName>
        <fullName evidence="7">ATase</fullName>
    </alternativeName>
    <domain>
        <recommendedName>
            <fullName evidence="7">Glutamine synthetase adenylyl-L-tyrosine phosphorylase</fullName>
            <ecNumber evidence="7">2.7.7.89</ecNumber>
        </recommendedName>
        <alternativeName>
            <fullName evidence="7">Adenylyl removase</fullName>
            <shortName evidence="7">AR</shortName>
            <shortName evidence="7">AT-N</shortName>
        </alternativeName>
    </domain>
    <domain>
        <recommendedName>
            <fullName evidence="7">Glutamine synthetase adenylyl transferase</fullName>
            <ecNumber evidence="7">2.7.7.42</ecNumber>
        </recommendedName>
        <alternativeName>
            <fullName evidence="7">Adenylyl transferase</fullName>
            <shortName evidence="7">AT</shortName>
            <shortName evidence="7">AT-C</shortName>
        </alternativeName>
    </domain>
</protein>
<feature type="region of interest" description="Adenylyl transferase" evidence="7">
    <location>
        <begin position="424"/>
        <end position="930"/>
    </location>
</feature>
<dbReference type="PANTHER" id="PTHR30621">
    <property type="entry name" value="GLUTAMINE SYNTHETASE ADENYLYLTRANSFERASE"/>
    <property type="match status" value="1"/>
</dbReference>
<dbReference type="OrthoDB" id="9759366at2"/>
<dbReference type="GO" id="GO:0047388">
    <property type="term" value="F:[glutamine synthetase]-adenylyl-L-tyrosine phosphorylase activity"/>
    <property type="evidence" value="ECO:0007669"/>
    <property type="project" value="UniProtKB-EC"/>
</dbReference>
<accession>A0A423PJ62</accession>
<evidence type="ECO:0000259" key="8">
    <source>
        <dbReference type="Pfam" id="PF03710"/>
    </source>
</evidence>
<dbReference type="InParanoid" id="A0A423PJ62"/>
<evidence type="ECO:0000256" key="1">
    <source>
        <dbReference type="ARBA" id="ARBA00022679"/>
    </source>
</evidence>
<dbReference type="FunCoup" id="A0A423PJ62">
    <property type="interactions" value="203"/>
</dbReference>
<dbReference type="SUPFAM" id="SSF81301">
    <property type="entry name" value="Nucleotidyltransferase"/>
    <property type="match status" value="2"/>
</dbReference>
<dbReference type="GO" id="GO:0008882">
    <property type="term" value="F:[glutamate-ammonia-ligase] adenylyltransferase activity"/>
    <property type="evidence" value="ECO:0007669"/>
    <property type="project" value="UniProtKB-UniRule"/>
</dbReference>
<reference evidence="10 11" key="1">
    <citation type="submission" date="2013-10" db="EMBL/GenBank/DDBJ databases">
        <title>Salinisphaera japonica YTM-1 Genome Sequencing.</title>
        <authorList>
            <person name="Lai Q."/>
            <person name="Li C."/>
            <person name="Shao Z."/>
        </authorList>
    </citation>
    <scope>NUCLEOTIDE SEQUENCE [LARGE SCALE GENOMIC DNA]</scope>
    <source>
        <strain evidence="10 11">YTM-1</strain>
    </source>
</reference>
<dbReference type="NCBIfam" id="NF008292">
    <property type="entry name" value="PRK11072.1"/>
    <property type="match status" value="1"/>
</dbReference>
<keyword evidence="6 7" id="KW-0511">Multifunctional enzyme</keyword>
<feature type="domain" description="PII-uridylyltransferase/Glutamine-synthetase adenylyltransferase" evidence="9">
    <location>
        <begin position="798"/>
        <end position="895"/>
    </location>
</feature>
<name>A0A423PJ62_9GAMM</name>
<comment type="function">
    <text evidence="7">Involved in the regulation of glutamine synthetase GlnA, a key enzyme in the process to assimilate ammonia. When cellular nitrogen levels are high, the C-terminal adenylyl transferase (AT) inactivates GlnA by covalent transfer of an adenylyl group from ATP to specific tyrosine residue of GlnA, thus reducing its activity. Conversely, when nitrogen levels are low, the N-terminal adenylyl removase (AR) activates GlnA by removing the adenylyl group by phosphorolysis, increasing its activity. The regulatory region of GlnE binds the signal transduction protein PII (GlnB) which indicates the nitrogen status of the cell.</text>
</comment>
<comment type="caution">
    <text evidence="10">The sequence shown here is derived from an EMBL/GenBank/DDBJ whole genome shotgun (WGS) entry which is preliminary data.</text>
</comment>
<feature type="domain" description="PII-uridylyltransferase/Glutamine-synthetase adenylyltransferase" evidence="9">
    <location>
        <begin position="273"/>
        <end position="412"/>
    </location>
</feature>
<dbReference type="GO" id="GO:0000287">
    <property type="term" value="F:magnesium ion binding"/>
    <property type="evidence" value="ECO:0007669"/>
    <property type="project" value="UniProtKB-UniRule"/>
</dbReference>
<comment type="catalytic activity">
    <reaction evidence="7">
        <text>[glutamine synthetase]-L-tyrosine + ATP = [glutamine synthetase]-O(4)-(5'-adenylyl)-L-tyrosine + diphosphate</text>
        <dbReference type="Rhea" id="RHEA:18589"/>
        <dbReference type="Rhea" id="RHEA-COMP:10660"/>
        <dbReference type="Rhea" id="RHEA-COMP:10661"/>
        <dbReference type="ChEBI" id="CHEBI:30616"/>
        <dbReference type="ChEBI" id="CHEBI:33019"/>
        <dbReference type="ChEBI" id="CHEBI:46858"/>
        <dbReference type="ChEBI" id="CHEBI:83624"/>
        <dbReference type="EC" id="2.7.7.42"/>
    </reaction>
</comment>
<dbReference type="EC" id="2.7.7.42" evidence="7"/>
<dbReference type="HAMAP" id="MF_00802">
    <property type="entry name" value="GlnE"/>
    <property type="match status" value="1"/>
</dbReference>
<dbReference type="Gene3D" id="1.20.120.330">
    <property type="entry name" value="Nucleotidyltransferases domain 2"/>
    <property type="match status" value="2"/>
</dbReference>
<dbReference type="FunFam" id="3.30.460.10:FF:000009">
    <property type="entry name" value="Bifunctional glutamine synthetase adenylyltransferase/adenylyl-removing enzyme"/>
    <property type="match status" value="1"/>
</dbReference>
<evidence type="ECO:0000259" key="9">
    <source>
        <dbReference type="Pfam" id="PF08335"/>
    </source>
</evidence>
<keyword evidence="1 7" id="KW-0808">Transferase</keyword>
<comment type="catalytic activity">
    <reaction evidence="7">
        <text>[glutamine synthetase]-O(4)-(5'-adenylyl)-L-tyrosine + phosphate = [glutamine synthetase]-L-tyrosine + ADP</text>
        <dbReference type="Rhea" id="RHEA:43716"/>
        <dbReference type="Rhea" id="RHEA-COMP:10660"/>
        <dbReference type="Rhea" id="RHEA-COMP:10661"/>
        <dbReference type="ChEBI" id="CHEBI:43474"/>
        <dbReference type="ChEBI" id="CHEBI:46858"/>
        <dbReference type="ChEBI" id="CHEBI:83624"/>
        <dbReference type="ChEBI" id="CHEBI:456216"/>
        <dbReference type="EC" id="2.7.7.89"/>
    </reaction>
</comment>
<dbReference type="RefSeq" id="WP_123659029.1">
    <property type="nucleotide sequence ID" value="NZ_AYKG01000045.1"/>
</dbReference>
<dbReference type="Pfam" id="PF08335">
    <property type="entry name" value="GlnD_UR_UTase"/>
    <property type="match status" value="2"/>
</dbReference>
<evidence type="ECO:0000313" key="11">
    <source>
        <dbReference type="Proteomes" id="UP000285310"/>
    </source>
</evidence>
<dbReference type="SUPFAM" id="SSF81593">
    <property type="entry name" value="Nucleotidyltransferase substrate binding subunit/domain"/>
    <property type="match status" value="2"/>
</dbReference>
<comment type="similarity">
    <text evidence="7">Belongs to the GlnE family.</text>
</comment>
<dbReference type="InterPro" id="IPR043519">
    <property type="entry name" value="NT_sf"/>
</dbReference>
<keyword evidence="4 7" id="KW-0067">ATP-binding</keyword>
<dbReference type="GO" id="GO:0000820">
    <property type="term" value="P:regulation of glutamine family amino acid metabolic process"/>
    <property type="evidence" value="ECO:0007669"/>
    <property type="project" value="UniProtKB-UniRule"/>
</dbReference>
<feature type="region of interest" description="Adenylyl removase" evidence="7">
    <location>
        <begin position="1"/>
        <end position="416"/>
    </location>
</feature>
<dbReference type="PANTHER" id="PTHR30621:SF0">
    <property type="entry name" value="BIFUNCTIONAL GLUTAMINE SYNTHETASE ADENYLYLTRANSFERASE_ADENYLYL-REMOVING ENZYME"/>
    <property type="match status" value="1"/>
</dbReference>
<dbReference type="Pfam" id="PF03710">
    <property type="entry name" value="GlnE"/>
    <property type="match status" value="2"/>
</dbReference>
<sequence>MSLNITAVTELSNRVSAYSSFVIDWIARCPEAAARVIDERRFCENCETVVSAPPRLNGNDIDGFMRTLRHHRNENLAVIAVRDLVALDALDDTLAALSCLADDCIEAALTAAESTVAARYSAPVDSAGAVVRPVVIGMGKLGGGELNFSSDVDLIFAYGNDAEVGGDSNIDVSGYFRKVAQKTVQILSETTSDGFVYRVDTRLRPFGDSGALVASLSAMESYYQNHGREWERYAWVKARPVAGDRAAGYALIRLLRPFVYRRYLDFGTFESIREMKAMIDAQVVRADAANDIKLGLGGIREIEFIAQAFQLIRGGQEPNLQEPRLRPVLAQLAEAGHLLGETVDTLDADYVTLRRLENRLQMVNDQQTHELPDDDEARTRIAAAMGYDDLVVFDNDIATLRQRVHRIFDDVFVDPDADTAEPENKALERLWSGALEPDKARATLTDIGLTRVDEIIAALEDLRDQRLYRVLGDRSRRWIARLIPLLLAEPVDQADRDIAVIRTLSVVGAVIGRSNYIALLVEHPDALRTLMRLCGASSWITSHIAEQPALLDTLLDRRQLYRPPSRDELAATLANDQTALTEFDLEARMNALRRFQKRAVLRVAAADVTDAMPLMIVSDKLTEVAEVVLEAALDIAWSQMTARFGRPIGDDERPCGFTIVAYGKLGGLELGYASDLDLVFVYDGPVERETVGGERHLTHQVFFTRLAQRLIHVLSTQTMAGRAYEIDMRLRPSGNAGLMVSHIDAFADYQHNKAWTWEHQALVRARPVAGDTRLATRFCDIRQAILARPRDPAELAVEVQAMRRRMRDYKDESADGELDVKQMAGGLIDIEFLAQYAALSQTKRHVEISRFTDAIRILESMESAGLWPTADVTRLTNAYRDYRGIAHRAALQERRAMIDAHDMADARRHIAAIWARCIEHVAAPDETPKA</sequence>
<dbReference type="EC" id="2.7.7.89" evidence="7"/>
<keyword evidence="2 7" id="KW-0548">Nucleotidyltransferase</keyword>
<evidence type="ECO:0000313" key="10">
    <source>
        <dbReference type="EMBL" id="ROO25636.1"/>
    </source>
</evidence>
<evidence type="ECO:0000256" key="7">
    <source>
        <dbReference type="HAMAP-Rule" id="MF_00802"/>
    </source>
</evidence>
<dbReference type="Proteomes" id="UP000285310">
    <property type="component" value="Unassembled WGS sequence"/>
</dbReference>
<dbReference type="Gene3D" id="3.30.460.10">
    <property type="entry name" value="Beta Polymerase, domain 2"/>
    <property type="match status" value="2"/>
</dbReference>